<dbReference type="SUPFAM" id="SSF52540">
    <property type="entry name" value="P-loop containing nucleoside triphosphate hydrolases"/>
    <property type="match status" value="1"/>
</dbReference>
<accession>A0ABU1ATF6</accession>
<dbReference type="Gene3D" id="3.40.50.300">
    <property type="entry name" value="P-loop containing nucleotide triphosphate hydrolases"/>
    <property type="match status" value="1"/>
</dbReference>
<dbReference type="RefSeq" id="WP_308949035.1">
    <property type="nucleotide sequence ID" value="NZ_JARXHW010000008.1"/>
</dbReference>
<proteinExistence type="predicted"/>
<dbReference type="Proteomes" id="UP001225316">
    <property type="component" value="Unassembled WGS sequence"/>
</dbReference>
<keyword evidence="5" id="KW-1185">Reference proteome</keyword>
<sequence>MAAAATIYVLAGVNGSGKSSIGGAMIESKGNVYYNPDLAAKKLKALHPNMTQSIANGHAWSLGKEMLEAATLARRTFAFETTLGGQTITECLIEAAAQGLKLKVWYAGLESVELNIARVQQRVRQHGHDIPEAAIRQRWNGSRRNLIRLMPHIDSLRLFDNSKHADPAAGQCPMPKLILDLRAAVIVGPRELSAAPEWAKPIIAAALKLYPHAPPSF</sequence>
<evidence type="ECO:0000313" key="5">
    <source>
        <dbReference type="Proteomes" id="UP001225316"/>
    </source>
</evidence>
<reference evidence="4 5" key="1">
    <citation type="submission" date="2023-04" db="EMBL/GenBank/DDBJ databases">
        <title>A novel bacteria isolated from coastal sediment.</title>
        <authorList>
            <person name="Liu X.-J."/>
            <person name="Du Z.-J."/>
        </authorList>
    </citation>
    <scope>NUCLEOTIDE SEQUENCE [LARGE SCALE GENOMIC DNA]</scope>
    <source>
        <strain evidence="4 5">SDUM461003</strain>
    </source>
</reference>
<organism evidence="4 5">
    <name type="scientific">Thalassobacterium maritimum</name>
    <dbReference type="NCBI Taxonomy" id="3041265"/>
    <lineage>
        <taxon>Bacteria</taxon>
        <taxon>Pseudomonadati</taxon>
        <taxon>Verrucomicrobiota</taxon>
        <taxon>Opitutia</taxon>
        <taxon>Puniceicoccales</taxon>
        <taxon>Coraliomargaritaceae</taxon>
        <taxon>Thalassobacterium</taxon>
    </lineage>
</organism>
<keyword evidence="2" id="KW-0067">ATP-binding</keyword>
<dbReference type="InterPro" id="IPR027417">
    <property type="entry name" value="P-loop_NTPase"/>
</dbReference>
<evidence type="ECO:0000313" key="4">
    <source>
        <dbReference type="EMBL" id="MDQ8206897.1"/>
    </source>
</evidence>
<evidence type="ECO:0000256" key="1">
    <source>
        <dbReference type="ARBA" id="ARBA00022741"/>
    </source>
</evidence>
<protein>
    <submittedName>
        <fullName evidence="4">Zeta toxin family protein</fullName>
    </submittedName>
</protein>
<gene>
    <name evidence="4" type="ORF">QEH52_05215</name>
</gene>
<dbReference type="Pfam" id="PF06414">
    <property type="entry name" value="Zeta_toxin"/>
    <property type="match status" value="1"/>
</dbReference>
<feature type="domain" description="Zeta toxin" evidence="3">
    <location>
        <begin position="6"/>
        <end position="149"/>
    </location>
</feature>
<dbReference type="PANTHER" id="PTHR39206:SF1">
    <property type="entry name" value="SLL8004 PROTEIN"/>
    <property type="match status" value="1"/>
</dbReference>
<comment type="caution">
    <text evidence="4">The sequence shown here is derived from an EMBL/GenBank/DDBJ whole genome shotgun (WGS) entry which is preliminary data.</text>
</comment>
<dbReference type="PANTHER" id="PTHR39206">
    <property type="entry name" value="SLL8004 PROTEIN"/>
    <property type="match status" value="1"/>
</dbReference>
<evidence type="ECO:0000256" key="2">
    <source>
        <dbReference type="ARBA" id="ARBA00022840"/>
    </source>
</evidence>
<evidence type="ECO:0000259" key="3">
    <source>
        <dbReference type="Pfam" id="PF06414"/>
    </source>
</evidence>
<keyword evidence="1" id="KW-0547">Nucleotide-binding</keyword>
<name>A0ABU1ATF6_9BACT</name>
<dbReference type="InterPro" id="IPR010488">
    <property type="entry name" value="Zeta_toxin_domain"/>
</dbReference>
<dbReference type="EMBL" id="JARXHW010000008">
    <property type="protein sequence ID" value="MDQ8206897.1"/>
    <property type="molecule type" value="Genomic_DNA"/>
</dbReference>